<name>A0A1G2H542_9BACT</name>
<gene>
    <name evidence="2" type="ORF">A2827_04025</name>
</gene>
<evidence type="ECO:0000256" key="1">
    <source>
        <dbReference type="SAM" id="Phobius"/>
    </source>
</evidence>
<reference evidence="2 3" key="1">
    <citation type="journal article" date="2016" name="Nat. Commun.">
        <title>Thousands of microbial genomes shed light on interconnected biogeochemical processes in an aquifer system.</title>
        <authorList>
            <person name="Anantharaman K."/>
            <person name="Brown C.T."/>
            <person name="Hug L.A."/>
            <person name="Sharon I."/>
            <person name="Castelle C.J."/>
            <person name="Probst A.J."/>
            <person name="Thomas B.C."/>
            <person name="Singh A."/>
            <person name="Wilkins M.J."/>
            <person name="Karaoz U."/>
            <person name="Brodie E.L."/>
            <person name="Williams K.H."/>
            <person name="Hubbard S.S."/>
            <person name="Banfield J.F."/>
        </authorList>
    </citation>
    <scope>NUCLEOTIDE SEQUENCE [LARGE SCALE GENOMIC DNA]</scope>
</reference>
<dbReference type="Proteomes" id="UP000177932">
    <property type="component" value="Unassembled WGS sequence"/>
</dbReference>
<evidence type="ECO:0000313" key="3">
    <source>
        <dbReference type="Proteomes" id="UP000177932"/>
    </source>
</evidence>
<dbReference type="AlphaFoldDB" id="A0A1G2H542"/>
<keyword evidence="1" id="KW-0472">Membrane</keyword>
<comment type="caution">
    <text evidence="2">The sequence shown here is derived from an EMBL/GenBank/DDBJ whole genome shotgun (WGS) entry which is preliminary data.</text>
</comment>
<dbReference type="PROSITE" id="PS51257">
    <property type="entry name" value="PROKAR_LIPOPROTEIN"/>
    <property type="match status" value="1"/>
</dbReference>
<keyword evidence="1" id="KW-1133">Transmembrane helix</keyword>
<protein>
    <submittedName>
        <fullName evidence="2">Uncharacterized protein</fullName>
    </submittedName>
</protein>
<sequence length="174" mass="19501">MSKAISRISLAVVVLITLIVAGSCIFYQLFVYPAGSIPAEQKLPAVTEQQLEPTELEMVQNLLGPWHSADSTMPEYSDNILLLKEDGTALRSTSRMQVDTNSDSWSKINPPEISEMTVYGQIVELRINRNEFYVWANQPFILEQTPMVLYAVDLSGKMNMIGVDNATKAGYFYK</sequence>
<keyword evidence="1" id="KW-0812">Transmembrane</keyword>
<evidence type="ECO:0000313" key="2">
    <source>
        <dbReference type="EMBL" id="OGZ57469.1"/>
    </source>
</evidence>
<organism evidence="2 3">
    <name type="scientific">Candidatus Spechtbacteria bacterium RIFCSPHIGHO2_01_FULL_43_30</name>
    <dbReference type="NCBI Taxonomy" id="1802158"/>
    <lineage>
        <taxon>Bacteria</taxon>
        <taxon>Candidatus Spechtiibacteriota</taxon>
    </lineage>
</organism>
<proteinExistence type="predicted"/>
<feature type="transmembrane region" description="Helical" evidence="1">
    <location>
        <begin position="12"/>
        <end position="32"/>
    </location>
</feature>
<dbReference type="EMBL" id="MHOD01000030">
    <property type="protein sequence ID" value="OGZ57469.1"/>
    <property type="molecule type" value="Genomic_DNA"/>
</dbReference>
<accession>A0A1G2H542</accession>